<dbReference type="AlphaFoldDB" id="A0A1I7NQL0"/>
<sequence length="228" mass="24388">MPADARVLLHLGVRFLNGIARIIFGAECKAVEDVSMPLPFASALVRSRCFVSLTFALLGAGGVSAANVSLEMAAGDAHVVVEAQDATVQDVLTKLSESRGFKVERADQARDDAKISGRFEGPFSHVLERVLEKENHFIEHGLNESGTIARVVLYGAQPAATPPADTPTSSAAVASPPRPNLVEIKPPQRIQATPSQRATKPAFLRRLVLNRQKRPLQTIANSAPQAAK</sequence>
<gene>
    <name evidence="2" type="ORF">SAMN04488557_2921</name>
</gene>
<evidence type="ECO:0000313" key="3">
    <source>
        <dbReference type="Proteomes" id="UP000199423"/>
    </source>
</evidence>
<feature type="region of interest" description="Disordered" evidence="1">
    <location>
        <begin position="182"/>
        <end position="201"/>
    </location>
</feature>
<evidence type="ECO:0000256" key="1">
    <source>
        <dbReference type="SAM" id="MobiDB-lite"/>
    </source>
</evidence>
<name>A0A1I7NQL0_9HYPH</name>
<evidence type="ECO:0000313" key="2">
    <source>
        <dbReference type="EMBL" id="SFV36959.1"/>
    </source>
</evidence>
<organism evidence="2 3">
    <name type="scientific">Hyphomicrobium facile</name>
    <dbReference type="NCBI Taxonomy" id="51670"/>
    <lineage>
        <taxon>Bacteria</taxon>
        <taxon>Pseudomonadati</taxon>
        <taxon>Pseudomonadota</taxon>
        <taxon>Alphaproteobacteria</taxon>
        <taxon>Hyphomicrobiales</taxon>
        <taxon>Hyphomicrobiaceae</taxon>
        <taxon>Hyphomicrobium</taxon>
    </lineage>
</organism>
<dbReference type="Proteomes" id="UP000199423">
    <property type="component" value="Unassembled WGS sequence"/>
</dbReference>
<reference evidence="3" key="1">
    <citation type="submission" date="2016-10" db="EMBL/GenBank/DDBJ databases">
        <authorList>
            <person name="Varghese N."/>
            <person name="Submissions S."/>
        </authorList>
    </citation>
    <scope>NUCLEOTIDE SEQUENCE [LARGE SCALE GENOMIC DNA]</scope>
    <source>
        <strain evidence="3">DSM 1565</strain>
    </source>
</reference>
<protein>
    <submittedName>
        <fullName evidence="2">Uncharacterized protein</fullName>
    </submittedName>
</protein>
<accession>A0A1I7NQL0</accession>
<dbReference type="EMBL" id="FPCH01000003">
    <property type="protein sequence ID" value="SFV36959.1"/>
    <property type="molecule type" value="Genomic_DNA"/>
</dbReference>
<keyword evidence="3" id="KW-1185">Reference proteome</keyword>
<proteinExistence type="predicted"/>